<proteinExistence type="inferred from homology"/>
<dbReference type="InterPro" id="IPR005552">
    <property type="entry name" value="Scramblase"/>
</dbReference>
<dbReference type="AlphaFoldDB" id="A0A2U1J1Z8"/>
<dbReference type="GO" id="GO:0017128">
    <property type="term" value="F:phospholipid scramblase activity"/>
    <property type="evidence" value="ECO:0007669"/>
    <property type="project" value="InterPro"/>
</dbReference>
<dbReference type="EMBL" id="MBFU01000481">
    <property type="protein sequence ID" value="PVZ99079.1"/>
    <property type="molecule type" value="Genomic_DNA"/>
</dbReference>
<comment type="similarity">
    <text evidence="1 2">Belongs to the phospholipid scramblase family.</text>
</comment>
<sequence length="250" mass="27551">MSSKFSTADTGLNAPGYTLFNDKFNGTLTSGARVDVNSYDKRLNGAVITNTHPAAFLLSHGFLAISKTAELSNIVFGIDKANKYVILNGQGSAVGYINETSGSFDRFFFGKSRPLDITVKDIQNVPLFKIKRELTMFTSDIIVSDVKGKQIGSSNEKVSFGGRYTLKTPGRKFAYSESAVISRHFSVFSPTNKLVAKITRKFIGFVAEAFTDSGNYNIIMDPELLRLNGLKNNSLKTNTDVKSYEQLEYI</sequence>
<gene>
    <name evidence="3" type="ORF">BB558_004902</name>
</gene>
<dbReference type="Pfam" id="PF03803">
    <property type="entry name" value="Scramblase"/>
    <property type="match status" value="1"/>
</dbReference>
<dbReference type="GO" id="GO:0005886">
    <property type="term" value="C:plasma membrane"/>
    <property type="evidence" value="ECO:0007669"/>
    <property type="project" value="TreeGrafter"/>
</dbReference>
<organism evidence="3 4">
    <name type="scientific">Smittium angustum</name>
    <dbReference type="NCBI Taxonomy" id="133377"/>
    <lineage>
        <taxon>Eukaryota</taxon>
        <taxon>Fungi</taxon>
        <taxon>Fungi incertae sedis</taxon>
        <taxon>Zoopagomycota</taxon>
        <taxon>Kickxellomycotina</taxon>
        <taxon>Harpellomycetes</taxon>
        <taxon>Harpellales</taxon>
        <taxon>Legeriomycetaceae</taxon>
        <taxon>Smittium</taxon>
    </lineage>
</organism>
<protein>
    <recommendedName>
        <fullName evidence="2">Phospholipid scramblase</fullName>
    </recommendedName>
</protein>
<dbReference type="SUPFAM" id="SSF54518">
    <property type="entry name" value="Tubby C-terminal domain-like"/>
    <property type="match status" value="1"/>
</dbReference>
<dbReference type="InterPro" id="IPR025659">
    <property type="entry name" value="Tubby-like_C"/>
</dbReference>
<evidence type="ECO:0000313" key="3">
    <source>
        <dbReference type="EMBL" id="PVZ99079.1"/>
    </source>
</evidence>
<reference evidence="3 4" key="1">
    <citation type="journal article" date="2018" name="MBio">
        <title>Comparative Genomics Reveals the Core Gene Toolbox for the Fungus-Insect Symbiosis.</title>
        <authorList>
            <person name="Wang Y."/>
            <person name="Stata M."/>
            <person name="Wang W."/>
            <person name="Stajich J.E."/>
            <person name="White M.M."/>
            <person name="Moncalvo J.M."/>
        </authorList>
    </citation>
    <scope>NUCLEOTIDE SEQUENCE [LARGE SCALE GENOMIC DNA]</scope>
    <source>
        <strain evidence="3 4">AUS-126-30</strain>
    </source>
</reference>
<keyword evidence="4" id="KW-1185">Reference proteome</keyword>
<evidence type="ECO:0000313" key="4">
    <source>
        <dbReference type="Proteomes" id="UP000245591"/>
    </source>
</evidence>
<comment type="caution">
    <text evidence="3">The sequence shown here is derived from an EMBL/GenBank/DDBJ whole genome shotgun (WGS) entry which is preliminary data.</text>
</comment>
<accession>A0A2U1J1Z8</accession>
<dbReference type="PANTHER" id="PTHR23248:SF9">
    <property type="entry name" value="PHOSPHOLIPID SCRAMBLASE"/>
    <property type="match status" value="1"/>
</dbReference>
<evidence type="ECO:0000256" key="1">
    <source>
        <dbReference type="ARBA" id="ARBA00005350"/>
    </source>
</evidence>
<name>A0A2U1J1Z8_SMIAN</name>
<evidence type="ECO:0000256" key="2">
    <source>
        <dbReference type="RuleBase" id="RU363116"/>
    </source>
</evidence>
<dbReference type="PANTHER" id="PTHR23248">
    <property type="entry name" value="PHOSPHOLIPID SCRAMBLASE-RELATED"/>
    <property type="match status" value="1"/>
</dbReference>
<dbReference type="Proteomes" id="UP000245591">
    <property type="component" value="Unassembled WGS sequence"/>
</dbReference>